<keyword evidence="1" id="KW-0812">Transmembrane</keyword>
<sequence>MNGPQIALVWLHVSGNLVWIGSILAVAFALTAGGTDPKVRGALGERIYRLLSVPAFVLSFVAGVARLLMDTRYYLVEHHWMHGKLLFALVIIGIHHVIGGRAKKLARGTVQDAGPTAMMAMILAVSAVIAAFFAIFKLPN</sequence>
<name>A0A4U1JB72_9BACT</name>
<evidence type="ECO:0000313" key="2">
    <source>
        <dbReference type="EMBL" id="TKD06594.1"/>
    </source>
</evidence>
<feature type="transmembrane region" description="Helical" evidence="1">
    <location>
        <begin position="17"/>
        <end position="35"/>
    </location>
</feature>
<evidence type="ECO:0000313" key="3">
    <source>
        <dbReference type="Proteomes" id="UP000309215"/>
    </source>
</evidence>
<gene>
    <name evidence="2" type="ORF">E8A74_18985</name>
</gene>
<dbReference type="RefSeq" id="WP_136930445.1">
    <property type="nucleotide sequence ID" value="NZ_SSMQ01000018.1"/>
</dbReference>
<keyword evidence="3" id="KW-1185">Reference proteome</keyword>
<dbReference type="InterPro" id="IPR005265">
    <property type="entry name" value="HemJ-like"/>
</dbReference>
<organism evidence="2 3">
    <name type="scientific">Polyangium fumosum</name>
    <dbReference type="NCBI Taxonomy" id="889272"/>
    <lineage>
        <taxon>Bacteria</taxon>
        <taxon>Pseudomonadati</taxon>
        <taxon>Myxococcota</taxon>
        <taxon>Polyangia</taxon>
        <taxon>Polyangiales</taxon>
        <taxon>Polyangiaceae</taxon>
        <taxon>Polyangium</taxon>
    </lineage>
</organism>
<dbReference type="GO" id="GO:0006782">
    <property type="term" value="P:protoporphyrinogen IX biosynthetic process"/>
    <property type="evidence" value="ECO:0007669"/>
    <property type="project" value="UniProtKB-UniPathway"/>
</dbReference>
<evidence type="ECO:0000256" key="1">
    <source>
        <dbReference type="SAM" id="Phobius"/>
    </source>
</evidence>
<proteinExistence type="predicted"/>
<comment type="caution">
    <text evidence="2">The sequence shown here is derived from an EMBL/GenBank/DDBJ whole genome shotgun (WGS) entry which is preliminary data.</text>
</comment>
<protein>
    <submittedName>
        <fullName evidence="2">Uncharacterized protein</fullName>
    </submittedName>
</protein>
<reference evidence="2 3" key="1">
    <citation type="submission" date="2019-04" db="EMBL/GenBank/DDBJ databases">
        <authorList>
            <person name="Li Y."/>
            <person name="Wang J."/>
        </authorList>
    </citation>
    <scope>NUCLEOTIDE SEQUENCE [LARGE SCALE GENOMIC DNA]</scope>
    <source>
        <strain evidence="2 3">DSM 14668</strain>
    </source>
</reference>
<dbReference type="Pfam" id="PF03653">
    <property type="entry name" value="UPF0093"/>
    <property type="match status" value="1"/>
</dbReference>
<dbReference type="OrthoDB" id="5517645at2"/>
<dbReference type="UniPathway" id="UPA00251">
    <property type="reaction ID" value="UER00324"/>
</dbReference>
<feature type="transmembrane region" description="Helical" evidence="1">
    <location>
        <begin position="118"/>
        <end position="136"/>
    </location>
</feature>
<accession>A0A4U1JB72</accession>
<feature type="transmembrane region" description="Helical" evidence="1">
    <location>
        <begin position="47"/>
        <end position="68"/>
    </location>
</feature>
<keyword evidence="1" id="KW-1133">Transmembrane helix</keyword>
<keyword evidence="1" id="KW-0472">Membrane</keyword>
<feature type="transmembrane region" description="Helical" evidence="1">
    <location>
        <begin position="80"/>
        <end position="98"/>
    </location>
</feature>
<dbReference type="EMBL" id="SSMQ01000018">
    <property type="protein sequence ID" value="TKD06594.1"/>
    <property type="molecule type" value="Genomic_DNA"/>
</dbReference>
<dbReference type="AlphaFoldDB" id="A0A4U1JB72"/>
<dbReference type="Proteomes" id="UP000309215">
    <property type="component" value="Unassembled WGS sequence"/>
</dbReference>